<dbReference type="OrthoDB" id="7042075at2"/>
<reference evidence="1 2" key="1">
    <citation type="submission" date="2016-10" db="EMBL/GenBank/DDBJ databases">
        <authorList>
            <person name="de Groot N.N."/>
        </authorList>
    </citation>
    <scope>NUCLEOTIDE SEQUENCE [LARGE SCALE GENOMIC DNA]</scope>
    <source>
        <strain evidence="1 2">CGMCC 1.7666</strain>
    </source>
</reference>
<proteinExistence type="predicted"/>
<gene>
    <name evidence="1" type="ORF">SAMN02927923_04315</name>
</gene>
<dbReference type="EMBL" id="FMVJ01000018">
    <property type="protein sequence ID" value="SCZ12218.1"/>
    <property type="molecule type" value="Genomic_DNA"/>
</dbReference>
<sequence>MTNAANLLSNYPILRLLTCVAALLLSIGKSAIAGDAVKFSVSREPEVVYSYQRQRCDTLTIPDSPARAYRRADGSIVMIAAHFNNRFLEGSDFHHLSPNCHVISQGAESGDPSEFDDRFWIQSLIPLGGGRIMALASHEYMGYRHAGVCEKGAFPTCWYVSVVGLEGNERDLSFKLRPRDQRVIAGSNRQFDSSIKAAGFQTVTNTVFDGDYAYFIAWTDDAAEPGHRGNCLFRAPRDDLMNGWQMLSGGRFVQPPDPYPTDGREPIRAKCDRLGGPGMSGKARSLVWLESKKQWLFLWTARAKEVGVFYATSTDLRKWSSATRIAAVEPPWGSGKIGVFYDYPSAIDHNSRSTIFQTVGDSFYLYLTRFNWKNPKVRMDRDLVRFKVTVD</sequence>
<dbReference type="AlphaFoldDB" id="A0A1G5LIT1"/>
<accession>A0A1G5LIT1</accession>
<keyword evidence="2" id="KW-1185">Reference proteome</keyword>
<evidence type="ECO:0008006" key="3">
    <source>
        <dbReference type="Google" id="ProtNLM"/>
    </source>
</evidence>
<protein>
    <recommendedName>
        <fullName evidence="3">Glycosyl hydrolases family 43</fullName>
    </recommendedName>
</protein>
<dbReference type="InterPro" id="IPR023296">
    <property type="entry name" value="Glyco_hydro_beta-prop_sf"/>
</dbReference>
<dbReference type="SUPFAM" id="SSF75005">
    <property type="entry name" value="Arabinanase/levansucrase/invertase"/>
    <property type="match status" value="1"/>
</dbReference>
<evidence type="ECO:0000313" key="2">
    <source>
        <dbReference type="Proteomes" id="UP000199569"/>
    </source>
</evidence>
<dbReference type="Proteomes" id="UP000199569">
    <property type="component" value="Unassembled WGS sequence"/>
</dbReference>
<organism evidence="1 2">
    <name type="scientific">Microvirga guangxiensis</name>
    <dbReference type="NCBI Taxonomy" id="549386"/>
    <lineage>
        <taxon>Bacteria</taxon>
        <taxon>Pseudomonadati</taxon>
        <taxon>Pseudomonadota</taxon>
        <taxon>Alphaproteobacteria</taxon>
        <taxon>Hyphomicrobiales</taxon>
        <taxon>Methylobacteriaceae</taxon>
        <taxon>Microvirga</taxon>
    </lineage>
</organism>
<dbReference type="RefSeq" id="WP_091139343.1">
    <property type="nucleotide sequence ID" value="NZ_FMVJ01000018.1"/>
</dbReference>
<evidence type="ECO:0000313" key="1">
    <source>
        <dbReference type="EMBL" id="SCZ12218.1"/>
    </source>
</evidence>
<name>A0A1G5LIT1_9HYPH</name>